<gene>
    <name evidence="2" type="ORF">ACFFNX_11445</name>
</gene>
<feature type="transmembrane region" description="Helical" evidence="1">
    <location>
        <begin position="45"/>
        <end position="61"/>
    </location>
</feature>
<dbReference type="EMBL" id="JBHLZP010000061">
    <property type="protein sequence ID" value="MFB9832799.1"/>
    <property type="molecule type" value="Genomic_DNA"/>
</dbReference>
<comment type="caution">
    <text evidence="2">The sequence shown here is derived from an EMBL/GenBank/DDBJ whole genome shotgun (WGS) entry which is preliminary data.</text>
</comment>
<sequence length="171" mass="18260">MAVPDQVEAWLPPRRRSLLVACSLAVLCPLFFLTPRGLSPDAGRWSLAVLAVVQAGGMWWMGSRPAVVTTVVLCAGAGIQLLYPTIGPGVALVVVSTFAWLRPARASVWILAVVIALSGAIALITGRWSDALLWLVAALLAWTWGALGRARSARRRAEAVRGPRRAGPHRP</sequence>
<accession>A0ABV5YCP1</accession>
<keyword evidence="1" id="KW-0812">Transmembrane</keyword>
<feature type="transmembrane region" description="Helical" evidence="1">
    <location>
        <begin position="81"/>
        <end position="101"/>
    </location>
</feature>
<feature type="transmembrane region" description="Helical" evidence="1">
    <location>
        <begin position="108"/>
        <end position="125"/>
    </location>
</feature>
<keyword evidence="1" id="KW-0472">Membrane</keyword>
<protein>
    <submittedName>
        <fullName evidence="2">Uncharacterized protein</fullName>
    </submittedName>
</protein>
<evidence type="ECO:0000256" key="1">
    <source>
        <dbReference type="SAM" id="Phobius"/>
    </source>
</evidence>
<dbReference type="RefSeq" id="WP_378199186.1">
    <property type="nucleotide sequence ID" value="NZ_JBHLZP010000061.1"/>
</dbReference>
<reference evidence="2 3" key="1">
    <citation type="submission" date="2024-09" db="EMBL/GenBank/DDBJ databases">
        <authorList>
            <person name="Sun Q."/>
            <person name="Mori K."/>
        </authorList>
    </citation>
    <scope>NUCLEOTIDE SEQUENCE [LARGE SCALE GENOMIC DNA]</scope>
    <source>
        <strain evidence="2 3">TBRC 0563</strain>
    </source>
</reference>
<dbReference type="Proteomes" id="UP001589627">
    <property type="component" value="Unassembled WGS sequence"/>
</dbReference>
<name>A0ABV5YCP1_9ACTN</name>
<feature type="transmembrane region" description="Helical" evidence="1">
    <location>
        <begin position="131"/>
        <end position="147"/>
    </location>
</feature>
<proteinExistence type="predicted"/>
<evidence type="ECO:0000313" key="3">
    <source>
        <dbReference type="Proteomes" id="UP001589627"/>
    </source>
</evidence>
<keyword evidence="3" id="KW-1185">Reference proteome</keyword>
<feature type="transmembrane region" description="Helical" evidence="1">
    <location>
        <begin position="16"/>
        <end position="33"/>
    </location>
</feature>
<evidence type="ECO:0000313" key="2">
    <source>
        <dbReference type="EMBL" id="MFB9832799.1"/>
    </source>
</evidence>
<organism evidence="2 3">
    <name type="scientific">Actinoallomurus acaciae</name>
    <dbReference type="NCBI Taxonomy" id="502577"/>
    <lineage>
        <taxon>Bacteria</taxon>
        <taxon>Bacillati</taxon>
        <taxon>Actinomycetota</taxon>
        <taxon>Actinomycetes</taxon>
        <taxon>Streptosporangiales</taxon>
        <taxon>Thermomonosporaceae</taxon>
        <taxon>Actinoallomurus</taxon>
    </lineage>
</organism>
<keyword evidence="1" id="KW-1133">Transmembrane helix</keyword>